<keyword evidence="1" id="KW-0175">Coiled coil</keyword>
<feature type="compositionally biased region" description="Polar residues" evidence="2">
    <location>
        <begin position="83"/>
        <end position="93"/>
    </location>
</feature>
<proteinExistence type="predicted"/>
<protein>
    <recommendedName>
        <fullName evidence="5">CxC2-like cysteine cluster KDZ transposase-associated domain-containing protein</fullName>
    </recommendedName>
</protein>
<dbReference type="PANTHER" id="PTHR33096:SF1">
    <property type="entry name" value="CXC1-LIKE CYSTEINE CLUSTER ASSOCIATED WITH KDZ TRANSPOSASES DOMAIN-CONTAINING PROTEIN"/>
    <property type="match status" value="1"/>
</dbReference>
<dbReference type="Pfam" id="PF18758">
    <property type="entry name" value="KDZ"/>
    <property type="match status" value="1"/>
</dbReference>
<gene>
    <name evidence="3" type="ORF">VNI00_004665</name>
</gene>
<sequence length="1026" mass="117538">MGQKRHRHEGKVKVEYGEPLYVGSKKITKEVHDLNRSQDQWTIAREQWEAAHGGYVELEVPHSPPVAGSTSIPEDHDDDDTVDNGQAFDSNRPTLERTDDLFPPPEDVPMHDPNAADDSEWVDDLVPVRPGEEAAVNSHAGGEYEFLQLYQKLLKQKSRVDDRTRSDRVQQQTASWEAQLPGIVEAYLGFKARGAPSNDEGLEEWQITVYSLTGHGQRAFFHPNDTNTINQTLMQHGYLGSSPERPGVAFSVETFEIYRQIHRLPRDPHLEDQVRIAYDAYLSIMRDVRARSLKALGRTGVTGFSKNICPPCTYKLRAETPLKPSMLGAIDGNSSLKMLDPSVRHGISRQDDRKLNDPRWIEPKKVDEYANEVKNAQDKVKHVLKHSPPNNAETRTESNTNNRNVNDASNSDEIPWLNVNETEQLASCIDSCVDRWKAAGPESNKKMWAMFEVTGIFTAVCRHGHVLLICDMIRSGELMKYPLAIVDELMNRYGDELGIGYDIMCQFYKTMLRSEKLGKKVVVKRLTGVVPAFHGHAHNHPCQLGWHPQYIEGVGLEDFEECERTYSHTNNQASTTRLATAFHRHQSISEDLHFHDEDKHAASGMFILQNYRNALKILQKNKVEFDALCKELKITATVCEGYLESERAFFKARDKEKEADSDEWKHDYVDLLGKYWLASKNSDDAKKRYKQLGTRNFSAKEIASIRTRYRTTLQRVQRIEEEVAVHEDEYGIVEQWTSQSPEYLDAMQSSVHRRYRKAIEDLERLVVGRLLELTKLNMSGVGYKQRTKIASALRSRAQAIRRALGVYNDLAVLVDRPTVTWDSIIDMVSLADFDLLKDSRLDLGKLIWAKPEHREAMRLHFSIRRAEEERVRLNVELKRLITFMLDDHADYWHAISFPHSTHSPDFIAELRRQHEQRLIIHSRIAERLLQTSKLLGFTGELTPGQHVGRDESITALAPLPNWAETILGLRRLVYDNNTHNAWWQGTSRGPGLSAAEMAQFMTEFDERDLSQTGFVKFMERLLVDSE</sequence>
<feature type="region of interest" description="Disordered" evidence="2">
    <location>
        <begin position="385"/>
        <end position="412"/>
    </location>
</feature>
<dbReference type="EMBL" id="JAYKXP010000013">
    <property type="protein sequence ID" value="KAK7051165.1"/>
    <property type="molecule type" value="Genomic_DNA"/>
</dbReference>
<keyword evidence="4" id="KW-1185">Reference proteome</keyword>
<evidence type="ECO:0000256" key="1">
    <source>
        <dbReference type="SAM" id="Coils"/>
    </source>
</evidence>
<feature type="compositionally biased region" description="Low complexity" evidence="2">
    <location>
        <begin position="390"/>
        <end position="406"/>
    </location>
</feature>
<dbReference type="AlphaFoldDB" id="A0AAW0DHP1"/>
<organism evidence="3 4">
    <name type="scientific">Paramarasmius palmivorus</name>
    <dbReference type="NCBI Taxonomy" id="297713"/>
    <lineage>
        <taxon>Eukaryota</taxon>
        <taxon>Fungi</taxon>
        <taxon>Dikarya</taxon>
        <taxon>Basidiomycota</taxon>
        <taxon>Agaricomycotina</taxon>
        <taxon>Agaricomycetes</taxon>
        <taxon>Agaricomycetidae</taxon>
        <taxon>Agaricales</taxon>
        <taxon>Marasmiineae</taxon>
        <taxon>Marasmiaceae</taxon>
        <taxon>Paramarasmius</taxon>
    </lineage>
</organism>
<feature type="coiled-coil region" evidence="1">
    <location>
        <begin position="702"/>
        <end position="729"/>
    </location>
</feature>
<name>A0AAW0DHP1_9AGAR</name>
<feature type="region of interest" description="Disordered" evidence="2">
    <location>
        <begin position="54"/>
        <end position="98"/>
    </location>
</feature>
<comment type="caution">
    <text evidence="3">The sequence shown here is derived from an EMBL/GenBank/DDBJ whole genome shotgun (WGS) entry which is preliminary data.</text>
</comment>
<evidence type="ECO:0000313" key="4">
    <source>
        <dbReference type="Proteomes" id="UP001383192"/>
    </source>
</evidence>
<evidence type="ECO:0000313" key="3">
    <source>
        <dbReference type="EMBL" id="KAK7051165.1"/>
    </source>
</evidence>
<reference evidence="3 4" key="1">
    <citation type="submission" date="2024-01" db="EMBL/GenBank/DDBJ databases">
        <title>A draft genome for a cacao thread blight-causing isolate of Paramarasmius palmivorus.</title>
        <authorList>
            <person name="Baruah I.K."/>
            <person name="Bukari Y."/>
            <person name="Amoako-Attah I."/>
            <person name="Meinhardt L.W."/>
            <person name="Bailey B.A."/>
            <person name="Cohen S.P."/>
        </authorList>
    </citation>
    <scope>NUCLEOTIDE SEQUENCE [LARGE SCALE GENOMIC DNA]</scope>
    <source>
        <strain evidence="3 4">GH-12</strain>
    </source>
</reference>
<dbReference type="Proteomes" id="UP001383192">
    <property type="component" value="Unassembled WGS sequence"/>
</dbReference>
<accession>A0AAW0DHP1</accession>
<dbReference type="PANTHER" id="PTHR33096">
    <property type="entry name" value="CXC2 DOMAIN-CONTAINING PROTEIN"/>
    <property type="match status" value="1"/>
</dbReference>
<evidence type="ECO:0008006" key="5">
    <source>
        <dbReference type="Google" id="ProtNLM"/>
    </source>
</evidence>
<evidence type="ECO:0000256" key="2">
    <source>
        <dbReference type="SAM" id="MobiDB-lite"/>
    </source>
</evidence>
<dbReference type="InterPro" id="IPR040521">
    <property type="entry name" value="KDZ"/>
</dbReference>